<feature type="transmembrane region" description="Helical" evidence="2">
    <location>
        <begin position="158"/>
        <end position="184"/>
    </location>
</feature>
<evidence type="ECO:0000256" key="1">
    <source>
        <dbReference type="SAM" id="MobiDB-lite"/>
    </source>
</evidence>
<evidence type="ECO:0000313" key="3">
    <source>
        <dbReference type="EMBL" id="NMO00555.1"/>
    </source>
</evidence>
<dbReference type="AlphaFoldDB" id="A0A848KUM7"/>
<gene>
    <name evidence="3" type="ORF">HH308_04915</name>
</gene>
<keyword evidence="2" id="KW-1133">Transmembrane helix</keyword>
<evidence type="ECO:0000256" key="2">
    <source>
        <dbReference type="SAM" id="Phobius"/>
    </source>
</evidence>
<protein>
    <recommendedName>
        <fullName evidence="5">Integral membrane protein</fullName>
    </recommendedName>
</protein>
<evidence type="ECO:0000313" key="4">
    <source>
        <dbReference type="Proteomes" id="UP000550729"/>
    </source>
</evidence>
<keyword evidence="4" id="KW-1185">Reference proteome</keyword>
<dbReference type="Proteomes" id="UP000550729">
    <property type="component" value="Unassembled WGS sequence"/>
</dbReference>
<feature type="transmembrane region" description="Helical" evidence="2">
    <location>
        <begin position="316"/>
        <end position="347"/>
    </location>
</feature>
<feature type="transmembrane region" description="Helical" evidence="2">
    <location>
        <begin position="204"/>
        <end position="228"/>
    </location>
</feature>
<name>A0A848KUM7_9ACTN</name>
<sequence length="365" mass="38441">MTQPPNPGDYPQQGQPGGYQPPQQGGYRPPQQPPQQGGYQPPQQGGYGPGQQGGYGQPQQGGYGQQQGGYQPPQQGGYDQQGQQQPNYGQQQPAADFTKQPPGGYQPPQQGGYQPSQPGGYQPQGGQPGYPQAGPADFNVGEAFSWAWNKFTKNAVPLIVATLVWFIILGAVLGITYALAFAVGTTTTTTSFGEYSATTSSVGAMFWVIFVVGYLIVLVLSGVAASAFTNSVLKIANGEQVDMGSFFKPRNLTQVIIATLIVGIAAGIGSIVFIGGIIVALFAFYTTWAVVERDLPAIEGIKTSFNLVKDNFVTTLITYVLAGIVASVGLFICGVGGLVSIPLALLFTAYSWRVVTRGQIAPATP</sequence>
<accession>A0A848KUM7</accession>
<feature type="transmembrane region" description="Helical" evidence="2">
    <location>
        <begin position="255"/>
        <end position="285"/>
    </location>
</feature>
<comment type="caution">
    <text evidence="3">The sequence shown here is derived from an EMBL/GenBank/DDBJ whole genome shotgun (WGS) entry which is preliminary data.</text>
</comment>
<feature type="compositionally biased region" description="Low complexity" evidence="1">
    <location>
        <begin position="100"/>
        <end position="121"/>
    </location>
</feature>
<feature type="compositionally biased region" description="Gly residues" evidence="1">
    <location>
        <begin position="45"/>
        <end position="67"/>
    </location>
</feature>
<reference evidence="3 4" key="1">
    <citation type="submission" date="2020-04" db="EMBL/GenBank/DDBJ databases">
        <title>Gordonia sp. nov. TBRC 11910.</title>
        <authorList>
            <person name="Suriyachadkun C."/>
        </authorList>
    </citation>
    <scope>NUCLEOTIDE SEQUENCE [LARGE SCALE GENOMIC DNA]</scope>
    <source>
        <strain evidence="3 4">TBRC 11910</strain>
    </source>
</reference>
<proteinExistence type="predicted"/>
<feature type="compositionally biased region" description="Low complexity" evidence="1">
    <location>
        <begin position="68"/>
        <end position="93"/>
    </location>
</feature>
<dbReference type="EMBL" id="JABBNB010000004">
    <property type="protein sequence ID" value="NMO00555.1"/>
    <property type="molecule type" value="Genomic_DNA"/>
</dbReference>
<organism evidence="3 4">
    <name type="scientific">Gordonia asplenii</name>
    <dbReference type="NCBI Taxonomy" id="2725283"/>
    <lineage>
        <taxon>Bacteria</taxon>
        <taxon>Bacillati</taxon>
        <taxon>Actinomycetota</taxon>
        <taxon>Actinomycetes</taxon>
        <taxon>Mycobacteriales</taxon>
        <taxon>Gordoniaceae</taxon>
        <taxon>Gordonia</taxon>
    </lineage>
</organism>
<evidence type="ECO:0008006" key="5">
    <source>
        <dbReference type="Google" id="ProtNLM"/>
    </source>
</evidence>
<dbReference type="RefSeq" id="WP_170193069.1">
    <property type="nucleotide sequence ID" value="NZ_JABBNB010000004.1"/>
</dbReference>
<keyword evidence="2" id="KW-0472">Membrane</keyword>
<feature type="region of interest" description="Disordered" evidence="1">
    <location>
        <begin position="1"/>
        <end position="134"/>
    </location>
</feature>
<feature type="compositionally biased region" description="Low complexity" evidence="1">
    <location>
        <begin position="9"/>
        <end position="44"/>
    </location>
</feature>
<keyword evidence="2" id="KW-0812">Transmembrane</keyword>